<evidence type="ECO:0000256" key="1">
    <source>
        <dbReference type="SAM" id="SignalP"/>
    </source>
</evidence>
<dbReference type="SUPFAM" id="SSF55486">
    <property type="entry name" value="Metalloproteases ('zincins'), catalytic domain"/>
    <property type="match status" value="1"/>
</dbReference>
<gene>
    <name evidence="2" type="ORF">QBC47DRAFT_409646</name>
</gene>
<evidence type="ECO:0000313" key="2">
    <source>
        <dbReference type="EMBL" id="KAK1758815.1"/>
    </source>
</evidence>
<dbReference type="AlphaFoldDB" id="A0AAJ0BIY8"/>
<proteinExistence type="predicted"/>
<comment type="caution">
    <text evidence="2">The sequence shown here is derived from an EMBL/GenBank/DDBJ whole genome shotgun (WGS) entry which is preliminary data.</text>
</comment>
<reference evidence="2" key="1">
    <citation type="submission" date="2023-06" db="EMBL/GenBank/DDBJ databases">
        <title>Genome-scale phylogeny and comparative genomics of the fungal order Sordariales.</title>
        <authorList>
            <consortium name="Lawrence Berkeley National Laboratory"/>
            <person name="Hensen N."/>
            <person name="Bonometti L."/>
            <person name="Westerberg I."/>
            <person name="Brannstrom I.O."/>
            <person name="Guillou S."/>
            <person name="Cros-Aarteil S."/>
            <person name="Calhoun S."/>
            <person name="Haridas S."/>
            <person name="Kuo A."/>
            <person name="Mondo S."/>
            <person name="Pangilinan J."/>
            <person name="Riley R."/>
            <person name="Labutti K."/>
            <person name="Andreopoulos B."/>
            <person name="Lipzen A."/>
            <person name="Chen C."/>
            <person name="Yanf M."/>
            <person name="Daum C."/>
            <person name="Ng V."/>
            <person name="Clum A."/>
            <person name="Steindorff A."/>
            <person name="Ohm R."/>
            <person name="Martin F."/>
            <person name="Silar P."/>
            <person name="Natvig D."/>
            <person name="Lalanne C."/>
            <person name="Gautier V."/>
            <person name="Ament-Velasquez S.L."/>
            <person name="Kruys A."/>
            <person name="Hutchinson M.I."/>
            <person name="Powell A.J."/>
            <person name="Barry K."/>
            <person name="Miller A.N."/>
            <person name="Grigoriev I.V."/>
            <person name="Debuchy R."/>
            <person name="Gladieux P."/>
            <person name="Thoren M.H."/>
            <person name="Johannesson H."/>
        </authorList>
    </citation>
    <scope>NUCLEOTIDE SEQUENCE</scope>
    <source>
        <strain evidence="2">PSN4</strain>
    </source>
</reference>
<name>A0AAJ0BIY8_9PEZI</name>
<keyword evidence="1" id="KW-0732">Signal</keyword>
<keyword evidence="3" id="KW-1185">Reference proteome</keyword>
<dbReference type="Gene3D" id="3.40.390.10">
    <property type="entry name" value="Collagenase (Catalytic Domain)"/>
    <property type="match status" value="1"/>
</dbReference>
<organism evidence="2 3">
    <name type="scientific">Echria macrotheca</name>
    <dbReference type="NCBI Taxonomy" id="438768"/>
    <lineage>
        <taxon>Eukaryota</taxon>
        <taxon>Fungi</taxon>
        <taxon>Dikarya</taxon>
        <taxon>Ascomycota</taxon>
        <taxon>Pezizomycotina</taxon>
        <taxon>Sordariomycetes</taxon>
        <taxon>Sordariomycetidae</taxon>
        <taxon>Sordariales</taxon>
        <taxon>Schizotheciaceae</taxon>
        <taxon>Echria</taxon>
    </lineage>
</organism>
<dbReference type="GO" id="GO:0008237">
    <property type="term" value="F:metallopeptidase activity"/>
    <property type="evidence" value="ECO:0007669"/>
    <property type="project" value="InterPro"/>
</dbReference>
<feature type="signal peptide" evidence="1">
    <location>
        <begin position="1"/>
        <end position="19"/>
    </location>
</feature>
<dbReference type="Proteomes" id="UP001239445">
    <property type="component" value="Unassembled WGS sequence"/>
</dbReference>
<dbReference type="InterPro" id="IPR024079">
    <property type="entry name" value="MetalloPept_cat_dom_sf"/>
</dbReference>
<sequence length="416" mass="46029">MKSALSLVFSLSFAVNVLGGSRAWEGSISNDLLRMRHEAQETPIAVDAAGYALRMTDNATHTGLKKRYFSVNPGAGRNPTYLWPKTTISYCFDTQESKDKIYEYLELAIDSWRAAGLSPYVYKYAEVANPGTACTQNKQRDAILVISHNDLGRHQTTVGMWPIDKDTRPDYVGPTMELSTRDDVAHLNIVANIAHEIGHAWGLYHEHQNPLFWGAPYYNEANPDLAGRVFGTNFDCSALRDYHPVRQKIQAKYRDNDALAVQTMRDVCTKASAASDWGFSAADWLPIVANFKHTPGIPSMGANYQHVDWDSIMLYASGAGGLGSARPPTNPSEDPDVYDMRAPVLRRNDGAKIRPNAVPSAGDVTGIRKLYDESASYREGNNLGRGFQLINDPKSNRFVDFIKDITGKKGGPSCEN</sequence>
<evidence type="ECO:0000313" key="3">
    <source>
        <dbReference type="Proteomes" id="UP001239445"/>
    </source>
</evidence>
<dbReference type="EMBL" id="MU839828">
    <property type="protein sequence ID" value="KAK1758815.1"/>
    <property type="molecule type" value="Genomic_DNA"/>
</dbReference>
<protein>
    <submittedName>
        <fullName evidence="2">Uncharacterized protein</fullName>
    </submittedName>
</protein>
<accession>A0AAJ0BIY8</accession>
<feature type="chain" id="PRO_5042558357" evidence="1">
    <location>
        <begin position="20"/>
        <end position="416"/>
    </location>
</feature>